<dbReference type="InterPro" id="IPR011991">
    <property type="entry name" value="ArsR-like_HTH"/>
</dbReference>
<dbReference type="InterPro" id="IPR036388">
    <property type="entry name" value="WH-like_DNA-bd_sf"/>
</dbReference>
<sequence>MNNTLIKGLHIIELLAHSDRPLGLTEIARHLGVAKSNVHRLLQALVELHFVIRDEAGMGYSASIKLWELGSAVLSRLDLRRHAEGWMERLMEASDESVHLSVLDRGEVVYVHKVDSPNPVRAYTQIGGRALAHCVATGKAMLAFLPDVTLLRMAASLVAATPDSIIDPERFLQEMEKVRRQGYAVNRGEWRESVCGVAAPISDGNGHVIAAVGLSGPAARFKPQKIKAFAELVREAANDIAIGLGGGDRHNALSLATRSMVAVRR</sequence>
<protein>
    <submittedName>
        <fullName evidence="6">IclR family transcriptional regulator</fullName>
    </submittedName>
</protein>
<dbReference type="GO" id="GO:0003700">
    <property type="term" value="F:DNA-binding transcription factor activity"/>
    <property type="evidence" value="ECO:0007669"/>
    <property type="project" value="TreeGrafter"/>
</dbReference>
<evidence type="ECO:0000256" key="2">
    <source>
        <dbReference type="ARBA" id="ARBA00023125"/>
    </source>
</evidence>
<feature type="domain" description="IclR-ED" evidence="5">
    <location>
        <begin position="65"/>
        <end position="246"/>
    </location>
</feature>
<feature type="domain" description="HTH iclR-type" evidence="4">
    <location>
        <begin position="2"/>
        <end position="64"/>
    </location>
</feature>
<keyword evidence="2" id="KW-0238">DNA-binding</keyword>
<evidence type="ECO:0000256" key="3">
    <source>
        <dbReference type="ARBA" id="ARBA00023163"/>
    </source>
</evidence>
<dbReference type="RefSeq" id="WP_340529418.1">
    <property type="nucleotide sequence ID" value="NZ_FMSH01000472.1"/>
</dbReference>
<dbReference type="GO" id="GO:0045892">
    <property type="term" value="P:negative regulation of DNA-templated transcription"/>
    <property type="evidence" value="ECO:0007669"/>
    <property type="project" value="TreeGrafter"/>
</dbReference>
<name>A0A1K0JJ82_CUPNE</name>
<dbReference type="PANTHER" id="PTHR30136:SF24">
    <property type="entry name" value="HTH-TYPE TRANSCRIPTIONAL REPRESSOR ALLR"/>
    <property type="match status" value="1"/>
</dbReference>
<evidence type="ECO:0000256" key="1">
    <source>
        <dbReference type="ARBA" id="ARBA00023015"/>
    </source>
</evidence>
<dbReference type="InterPro" id="IPR005471">
    <property type="entry name" value="Tscrpt_reg_IclR_N"/>
</dbReference>
<gene>
    <name evidence="6" type="ORF">CNECB9_5230025</name>
</gene>
<dbReference type="GO" id="GO:0003677">
    <property type="term" value="F:DNA binding"/>
    <property type="evidence" value="ECO:0007669"/>
    <property type="project" value="UniProtKB-KW"/>
</dbReference>
<evidence type="ECO:0000313" key="6">
    <source>
        <dbReference type="EMBL" id="SCU94077.1"/>
    </source>
</evidence>
<dbReference type="Gene3D" id="1.10.10.10">
    <property type="entry name" value="Winged helix-like DNA-binding domain superfamily/Winged helix DNA-binding domain"/>
    <property type="match status" value="1"/>
</dbReference>
<dbReference type="PROSITE" id="PS51078">
    <property type="entry name" value="ICLR_ED"/>
    <property type="match status" value="1"/>
</dbReference>
<evidence type="ECO:0000259" key="5">
    <source>
        <dbReference type="PROSITE" id="PS51078"/>
    </source>
</evidence>
<dbReference type="EMBL" id="FMSH01000472">
    <property type="protein sequence ID" value="SCU94077.1"/>
    <property type="molecule type" value="Genomic_DNA"/>
</dbReference>
<dbReference type="Pfam" id="PF01614">
    <property type="entry name" value="IclR_C"/>
    <property type="match status" value="1"/>
</dbReference>
<evidence type="ECO:0000259" key="4">
    <source>
        <dbReference type="PROSITE" id="PS51077"/>
    </source>
</evidence>
<dbReference type="Pfam" id="PF09339">
    <property type="entry name" value="HTH_IclR"/>
    <property type="match status" value="1"/>
</dbReference>
<dbReference type="CDD" id="cd00090">
    <property type="entry name" value="HTH_ARSR"/>
    <property type="match status" value="1"/>
</dbReference>
<keyword evidence="3" id="KW-0804">Transcription</keyword>
<keyword evidence="1" id="KW-0805">Transcription regulation</keyword>
<dbReference type="InterPro" id="IPR050707">
    <property type="entry name" value="HTH_MetabolicPath_Reg"/>
</dbReference>
<dbReference type="PANTHER" id="PTHR30136">
    <property type="entry name" value="HELIX-TURN-HELIX TRANSCRIPTIONAL REGULATOR, ICLR FAMILY"/>
    <property type="match status" value="1"/>
</dbReference>
<dbReference type="Gene3D" id="3.30.450.40">
    <property type="match status" value="1"/>
</dbReference>
<dbReference type="PROSITE" id="PS51077">
    <property type="entry name" value="HTH_ICLR"/>
    <property type="match status" value="1"/>
</dbReference>
<dbReference type="InterPro" id="IPR036390">
    <property type="entry name" value="WH_DNA-bd_sf"/>
</dbReference>
<dbReference type="InterPro" id="IPR014757">
    <property type="entry name" value="Tscrpt_reg_IclR_C"/>
</dbReference>
<accession>A0A1K0JJ82</accession>
<dbReference type="SMART" id="SM00346">
    <property type="entry name" value="HTH_ICLR"/>
    <property type="match status" value="1"/>
</dbReference>
<dbReference type="SUPFAM" id="SSF46785">
    <property type="entry name" value="Winged helix' DNA-binding domain"/>
    <property type="match status" value="1"/>
</dbReference>
<reference evidence="6" key="1">
    <citation type="submission" date="2016-09" db="EMBL/GenBank/DDBJ databases">
        <authorList>
            <person name="Capua I."/>
            <person name="De Benedictis P."/>
            <person name="Joannis T."/>
            <person name="Lombin L.H."/>
            <person name="Cattoli G."/>
        </authorList>
    </citation>
    <scope>NUCLEOTIDE SEQUENCE</scope>
    <source>
        <strain evidence="6">B9</strain>
    </source>
</reference>
<organism evidence="6">
    <name type="scientific">Cupriavidus necator</name>
    <name type="common">Alcaligenes eutrophus</name>
    <name type="synonym">Ralstonia eutropha</name>
    <dbReference type="NCBI Taxonomy" id="106590"/>
    <lineage>
        <taxon>Bacteria</taxon>
        <taxon>Pseudomonadati</taxon>
        <taxon>Pseudomonadota</taxon>
        <taxon>Betaproteobacteria</taxon>
        <taxon>Burkholderiales</taxon>
        <taxon>Burkholderiaceae</taxon>
        <taxon>Cupriavidus</taxon>
    </lineage>
</organism>
<dbReference type="InterPro" id="IPR029016">
    <property type="entry name" value="GAF-like_dom_sf"/>
</dbReference>
<dbReference type="SUPFAM" id="SSF55781">
    <property type="entry name" value="GAF domain-like"/>
    <property type="match status" value="1"/>
</dbReference>
<dbReference type="AlphaFoldDB" id="A0A1K0JJ82"/>
<proteinExistence type="predicted"/>